<dbReference type="GO" id="GO:0010073">
    <property type="term" value="P:meristem maintenance"/>
    <property type="evidence" value="ECO:0007669"/>
    <property type="project" value="InterPro"/>
</dbReference>
<dbReference type="AlphaFoldDB" id="A0A8S0R7X8"/>
<organism evidence="3 4">
    <name type="scientific">Olea europaea subsp. europaea</name>
    <dbReference type="NCBI Taxonomy" id="158383"/>
    <lineage>
        <taxon>Eukaryota</taxon>
        <taxon>Viridiplantae</taxon>
        <taxon>Streptophyta</taxon>
        <taxon>Embryophyta</taxon>
        <taxon>Tracheophyta</taxon>
        <taxon>Spermatophyta</taxon>
        <taxon>Magnoliopsida</taxon>
        <taxon>eudicotyledons</taxon>
        <taxon>Gunneridae</taxon>
        <taxon>Pentapetalae</taxon>
        <taxon>asterids</taxon>
        <taxon>lamiids</taxon>
        <taxon>Lamiales</taxon>
        <taxon>Oleaceae</taxon>
        <taxon>Oleeae</taxon>
        <taxon>Olea</taxon>
    </lineage>
</organism>
<evidence type="ECO:0000256" key="1">
    <source>
        <dbReference type="SAM" id="MobiDB-lite"/>
    </source>
</evidence>
<comment type="caution">
    <text evidence="3">The sequence shown here is derived from an EMBL/GenBank/DDBJ whole genome shotgun (WGS) entry which is preliminary data.</text>
</comment>
<name>A0A8S0R7X8_OLEEU</name>
<dbReference type="Proteomes" id="UP000594638">
    <property type="component" value="Unassembled WGS sequence"/>
</dbReference>
<accession>A0A8S0R7X8</accession>
<dbReference type="InterPro" id="IPR044824">
    <property type="entry name" value="MAIN-like"/>
</dbReference>
<sequence>MVESVQETIMEQRKELMVSPTGGIPTLRKAHFLKPSVSSIDGPPMKLPFLTPKPKWPLEVNFNGWRDPIKKWDKWVDKMESRYNSVWKKVGIYEAIMSSTYKIYVDSDLIFGLAERWCSETNTFIFPWGEATVTLEDMLILGGFSVLGSPVSLPLDSPELVSITDFLVRLDTNIHSKWLKMFMGTGSEYEHEAFLSLWLSRCVLPGNQQDKIGEQIFRIAIHLARGTRVALAPAVLASIYRDMGLLRGSMVASTQMEAFDSFLVITLWSPLCYVQVWAWERLPPLHPRPNSMNSGQLRLARWEGLKYDIGNVRPAINYAGETFLWRPYALALENWSIPKFYKEKEAWVVCKDRDCAFESLARCLKVCELLGMDCEEPYNPHRVAMQFGYDQDLPGWVSRDSKCPDMAWYNFFKPLSDDEMLYLPSRLSESDVTTRYLEWWRKTVLCPVNAFKGVVKRRRSSRVPHNRPHKSKQLKTGNAPLATLQTRSKFQCNEGLPRKVKPLQAALFQSVSPMIGGVGLSIKIKPVVKLEEDTEQHNSRNYPDVPPGFLLKSVDIKGKSTRIQRLIRQEEDASEVAGIIKTNTAADKFGQSKQLKTVRYLDVPPGFPPRHKQLKTVHYPDTPPGFPPKCMVIEKKCNEERSSCNVPYKMQHGITLEGRSEQAKLAKGKSIVVEERSHGNKNGEKISIQNANSMTRSESTRILELEACLSVIETELARLKK</sequence>
<dbReference type="InterPro" id="IPR019557">
    <property type="entry name" value="AminoTfrase-like_pln_mobile"/>
</dbReference>
<dbReference type="PANTHER" id="PTHR46033">
    <property type="entry name" value="PROTEIN MAIN-LIKE 2"/>
    <property type="match status" value="1"/>
</dbReference>
<feature type="domain" description="Aminotransferase-like plant mobile" evidence="2">
    <location>
        <begin position="91"/>
        <end position="441"/>
    </location>
</feature>
<feature type="region of interest" description="Disordered" evidence="1">
    <location>
        <begin position="457"/>
        <end position="477"/>
    </location>
</feature>
<dbReference type="EMBL" id="CACTIH010002214">
    <property type="protein sequence ID" value="CAA2974952.1"/>
    <property type="molecule type" value="Genomic_DNA"/>
</dbReference>
<dbReference type="PANTHER" id="PTHR46033:SF67">
    <property type="entry name" value="AMINOTRANSFERASE-LIKE, PLANT MOBILE DOMAIN FAMILY PROTEIN"/>
    <property type="match status" value="1"/>
</dbReference>
<protein>
    <recommendedName>
        <fullName evidence="2">Aminotransferase-like plant mobile domain-containing protein</fullName>
    </recommendedName>
</protein>
<reference evidence="3 4" key="1">
    <citation type="submission" date="2019-12" db="EMBL/GenBank/DDBJ databases">
        <authorList>
            <person name="Alioto T."/>
            <person name="Alioto T."/>
            <person name="Gomez Garrido J."/>
        </authorList>
    </citation>
    <scope>NUCLEOTIDE SEQUENCE [LARGE SCALE GENOMIC DNA]</scope>
</reference>
<dbReference type="Gramene" id="OE9A083133T1">
    <property type="protein sequence ID" value="OE9A083133C1"/>
    <property type="gene ID" value="OE9A083133"/>
</dbReference>
<feature type="compositionally biased region" description="Basic residues" evidence="1">
    <location>
        <begin position="457"/>
        <end position="473"/>
    </location>
</feature>
<dbReference type="Pfam" id="PF10536">
    <property type="entry name" value="PMD"/>
    <property type="match status" value="1"/>
</dbReference>
<dbReference type="OrthoDB" id="1572276at2759"/>
<evidence type="ECO:0000313" key="4">
    <source>
        <dbReference type="Proteomes" id="UP000594638"/>
    </source>
</evidence>
<evidence type="ECO:0000259" key="2">
    <source>
        <dbReference type="Pfam" id="PF10536"/>
    </source>
</evidence>
<proteinExistence type="predicted"/>
<evidence type="ECO:0000313" key="3">
    <source>
        <dbReference type="EMBL" id="CAA2974952.1"/>
    </source>
</evidence>
<gene>
    <name evidence="3" type="ORF">OLEA9_A083133</name>
</gene>
<keyword evidence="4" id="KW-1185">Reference proteome</keyword>